<gene>
    <name evidence="1" type="ORF">CGLY_00090</name>
</gene>
<dbReference type="KEGG" id="cgy:CGLY_00090"/>
<dbReference type="EMBL" id="CP006842">
    <property type="protein sequence ID" value="AHW62473.1"/>
    <property type="molecule type" value="Genomic_DNA"/>
</dbReference>
<protein>
    <submittedName>
        <fullName evidence="1">Uncharacterized protein</fullName>
    </submittedName>
</protein>
<organism evidence="1 2">
    <name type="scientific">Corynebacterium glyciniphilum AJ 3170</name>
    <dbReference type="NCBI Taxonomy" id="1404245"/>
    <lineage>
        <taxon>Bacteria</taxon>
        <taxon>Bacillati</taxon>
        <taxon>Actinomycetota</taxon>
        <taxon>Actinomycetes</taxon>
        <taxon>Mycobacteriales</taxon>
        <taxon>Corynebacteriaceae</taxon>
        <taxon>Corynebacterium</taxon>
    </lineage>
</organism>
<evidence type="ECO:0000313" key="2">
    <source>
        <dbReference type="Proteomes" id="UP000023703"/>
    </source>
</evidence>
<accession>X5DHG5</accession>
<evidence type="ECO:0000313" key="1">
    <source>
        <dbReference type="EMBL" id="AHW62473.1"/>
    </source>
</evidence>
<reference evidence="1 2" key="1">
    <citation type="journal article" date="2015" name="Int. J. Syst. Evol. Microbiol.">
        <title>Revisiting Corynebacterium glyciniphilum (ex Kubota et al., 1972) sp. nov., nom. rev., isolated from putrefied banana.</title>
        <authorList>
            <person name="Al-Dilaimi A."/>
            <person name="Bednarz H."/>
            <person name="Lomker A."/>
            <person name="Niehaus K."/>
            <person name="Kalinowski J."/>
            <person name="Ruckert C."/>
        </authorList>
    </citation>
    <scope>NUCLEOTIDE SEQUENCE [LARGE SCALE GENOMIC DNA]</scope>
    <source>
        <strain evidence="1">AJ 3170</strain>
    </source>
</reference>
<dbReference type="Proteomes" id="UP000023703">
    <property type="component" value="Chromosome"/>
</dbReference>
<dbReference type="AlphaFoldDB" id="X5DHG5"/>
<keyword evidence="2" id="KW-1185">Reference proteome</keyword>
<proteinExistence type="predicted"/>
<sequence length="65" mass="6775">MRGGCEIPGVFGVEDQFNTTGAPTDILYDPEWEEAVCSGSEVATTTARCGGTYESKPSVNSTIAA</sequence>
<name>X5DHG5_9CORY</name>
<dbReference type="HOGENOM" id="CLU_2842351_0_0_11"/>